<evidence type="ECO:0000256" key="1">
    <source>
        <dbReference type="SAM" id="Phobius"/>
    </source>
</evidence>
<gene>
    <name evidence="2" type="ORF">GIB67_037867</name>
</gene>
<comment type="caution">
    <text evidence="2">The sequence shown here is derived from an EMBL/GenBank/DDBJ whole genome shotgun (WGS) entry which is preliminary data.</text>
</comment>
<reference evidence="2 3" key="1">
    <citation type="journal article" date="2020" name="IScience">
        <title>Genome Sequencing of the Endangered Kingdonia uniflora (Circaeasteraceae, Ranunculales) Reveals Potential Mechanisms of Evolutionary Specialization.</title>
        <authorList>
            <person name="Sun Y."/>
            <person name="Deng T."/>
            <person name="Zhang A."/>
            <person name="Moore M.J."/>
            <person name="Landis J.B."/>
            <person name="Lin N."/>
            <person name="Zhang H."/>
            <person name="Zhang X."/>
            <person name="Huang J."/>
            <person name="Zhang X."/>
            <person name="Sun H."/>
            <person name="Wang H."/>
        </authorList>
    </citation>
    <scope>NUCLEOTIDE SEQUENCE [LARGE SCALE GENOMIC DNA]</scope>
    <source>
        <strain evidence="2">TB1705</strain>
        <tissue evidence="2">Leaf</tissue>
    </source>
</reference>
<protein>
    <submittedName>
        <fullName evidence="2">Uncharacterized protein</fullName>
    </submittedName>
</protein>
<keyword evidence="3" id="KW-1185">Reference proteome</keyword>
<evidence type="ECO:0000313" key="2">
    <source>
        <dbReference type="EMBL" id="KAF6141899.1"/>
    </source>
</evidence>
<sequence>MDKPKVDIWMLKDYINLVWDKEYSVDFSEPTFCNLDLHFMEILDGKFILQSLPEECAANEEKQLLVKVAELLASSSRRKKILVQTAVDDLREYSASRTSKLQQEVSSMQDFNHTAKGEWNIHMEKIETHYSEDTASVESRKRALEEALQHWKGMEANQVIRSQLSSVATSSLEDLDVANMNLLCSIEDFLKLDNEARGNIDSMVDPCCNDLRDLKSGHCHKIVEITENAGTCLENEYMRTPLGVILLVMLAANITAIEYSSIQEAKNVTILQMKCVMCIACYAVRGAVGALWGGAGTPNL</sequence>
<name>A0A7J7LH79_9MAGN</name>
<evidence type="ECO:0000313" key="3">
    <source>
        <dbReference type="Proteomes" id="UP000541444"/>
    </source>
</evidence>
<proteinExistence type="predicted"/>
<keyword evidence="1" id="KW-0812">Transmembrane</keyword>
<keyword evidence="1" id="KW-1133">Transmembrane helix</keyword>
<dbReference type="EMBL" id="JACGCM010002284">
    <property type="protein sequence ID" value="KAF6141899.1"/>
    <property type="molecule type" value="Genomic_DNA"/>
</dbReference>
<keyword evidence="1" id="KW-0472">Membrane</keyword>
<dbReference type="Proteomes" id="UP000541444">
    <property type="component" value="Unassembled WGS sequence"/>
</dbReference>
<feature type="transmembrane region" description="Helical" evidence="1">
    <location>
        <begin position="274"/>
        <end position="295"/>
    </location>
</feature>
<dbReference type="OrthoDB" id="1682956at2759"/>
<accession>A0A7J7LH79</accession>
<organism evidence="2 3">
    <name type="scientific">Kingdonia uniflora</name>
    <dbReference type="NCBI Taxonomy" id="39325"/>
    <lineage>
        <taxon>Eukaryota</taxon>
        <taxon>Viridiplantae</taxon>
        <taxon>Streptophyta</taxon>
        <taxon>Embryophyta</taxon>
        <taxon>Tracheophyta</taxon>
        <taxon>Spermatophyta</taxon>
        <taxon>Magnoliopsida</taxon>
        <taxon>Ranunculales</taxon>
        <taxon>Circaeasteraceae</taxon>
        <taxon>Kingdonia</taxon>
    </lineage>
</organism>
<dbReference type="AlphaFoldDB" id="A0A7J7LH79"/>
<feature type="transmembrane region" description="Helical" evidence="1">
    <location>
        <begin position="242"/>
        <end position="262"/>
    </location>
</feature>